<organism evidence="1 2">
    <name type="scientific">Enterococcus alcedinis</name>
    <dbReference type="NCBI Taxonomy" id="1274384"/>
    <lineage>
        <taxon>Bacteria</taxon>
        <taxon>Bacillati</taxon>
        <taxon>Bacillota</taxon>
        <taxon>Bacilli</taxon>
        <taxon>Lactobacillales</taxon>
        <taxon>Enterococcaceae</taxon>
        <taxon>Enterococcus</taxon>
    </lineage>
</organism>
<dbReference type="InterPro" id="IPR023214">
    <property type="entry name" value="HAD_sf"/>
</dbReference>
<comment type="caution">
    <text evidence="1">The sequence shown here is derived from an EMBL/GenBank/DDBJ whole genome shotgun (WGS) entry which is preliminary data.</text>
</comment>
<dbReference type="InterPro" id="IPR041492">
    <property type="entry name" value="HAD_2"/>
</dbReference>
<dbReference type="Proteomes" id="UP000622610">
    <property type="component" value="Unassembled WGS sequence"/>
</dbReference>
<reference evidence="1" key="2">
    <citation type="submission" date="2020-09" db="EMBL/GenBank/DDBJ databases">
        <authorList>
            <person name="Sun Q."/>
            <person name="Sedlacek I."/>
        </authorList>
    </citation>
    <scope>NUCLEOTIDE SEQUENCE</scope>
    <source>
        <strain evidence="1">CCM 8433</strain>
    </source>
</reference>
<dbReference type="Gene3D" id="1.10.150.240">
    <property type="entry name" value="Putative phosphatase, domain 2"/>
    <property type="match status" value="1"/>
</dbReference>
<gene>
    <name evidence="1" type="ORF">GCM10011482_24110</name>
</gene>
<dbReference type="SUPFAM" id="SSF56784">
    <property type="entry name" value="HAD-like"/>
    <property type="match status" value="1"/>
</dbReference>
<dbReference type="EMBL" id="BMDT01000017">
    <property type="protein sequence ID" value="GGI66757.1"/>
    <property type="molecule type" value="Genomic_DNA"/>
</dbReference>
<dbReference type="PANTHER" id="PTHR43434:SF20">
    <property type="entry name" value="5'-NUCLEOTIDASE"/>
    <property type="match status" value="1"/>
</dbReference>
<dbReference type="GO" id="GO:0005829">
    <property type="term" value="C:cytosol"/>
    <property type="evidence" value="ECO:0007669"/>
    <property type="project" value="TreeGrafter"/>
</dbReference>
<sequence length="213" mass="23935">MKKDKILFDLDGTIINPSEGIFKSVRYSLMRMDWTTPSDKVLKSFIGPPLLDSYIELGMTEEQAEEAIGHYRKLYSKEGLYLMSPYAGIEEVLIELAKTKELYIATSKPDVFASQILDHLGFSQYFRGIYGANLEGTRSKKADVIRHVFEEAKIESSNDVVMIGDRMHDIIGALENNIESIGVLYGFGDEKELKKAGATEIVADTLDLLQLIQ</sequence>
<protein>
    <submittedName>
        <fullName evidence="1">5'-nucleotidase</fullName>
    </submittedName>
</protein>
<keyword evidence="2" id="KW-1185">Reference proteome</keyword>
<dbReference type="AlphaFoldDB" id="A0A917N7D6"/>
<dbReference type="InterPro" id="IPR050155">
    <property type="entry name" value="HAD-like_hydrolase_sf"/>
</dbReference>
<accession>A0A917N7D6</accession>
<evidence type="ECO:0000313" key="2">
    <source>
        <dbReference type="Proteomes" id="UP000622610"/>
    </source>
</evidence>
<name>A0A917N7D6_9ENTE</name>
<dbReference type="InterPro" id="IPR023198">
    <property type="entry name" value="PGP-like_dom2"/>
</dbReference>
<proteinExistence type="predicted"/>
<dbReference type="RefSeq" id="WP_188368577.1">
    <property type="nucleotide sequence ID" value="NZ_BMDT01000017.1"/>
</dbReference>
<dbReference type="PANTHER" id="PTHR43434">
    <property type="entry name" value="PHOSPHOGLYCOLATE PHOSPHATASE"/>
    <property type="match status" value="1"/>
</dbReference>
<dbReference type="GO" id="GO:0004713">
    <property type="term" value="F:protein tyrosine kinase activity"/>
    <property type="evidence" value="ECO:0007669"/>
    <property type="project" value="TreeGrafter"/>
</dbReference>
<reference evidence="1" key="1">
    <citation type="journal article" date="2014" name="Int. J. Syst. Evol. Microbiol.">
        <title>Complete genome sequence of Corynebacterium casei LMG S-19264T (=DSM 44701T), isolated from a smear-ripened cheese.</title>
        <authorList>
            <consortium name="US DOE Joint Genome Institute (JGI-PGF)"/>
            <person name="Walter F."/>
            <person name="Albersmeier A."/>
            <person name="Kalinowski J."/>
            <person name="Ruckert C."/>
        </authorList>
    </citation>
    <scope>NUCLEOTIDE SEQUENCE</scope>
    <source>
        <strain evidence="1">CCM 8433</strain>
    </source>
</reference>
<dbReference type="Gene3D" id="3.40.50.1000">
    <property type="entry name" value="HAD superfamily/HAD-like"/>
    <property type="match status" value="1"/>
</dbReference>
<dbReference type="Pfam" id="PF13419">
    <property type="entry name" value="HAD_2"/>
    <property type="match status" value="1"/>
</dbReference>
<evidence type="ECO:0000313" key="1">
    <source>
        <dbReference type="EMBL" id="GGI66757.1"/>
    </source>
</evidence>
<dbReference type="InterPro" id="IPR036412">
    <property type="entry name" value="HAD-like_sf"/>
</dbReference>